<dbReference type="InterPro" id="IPR051507">
    <property type="entry name" value="PcG_RING_finger"/>
</dbReference>
<sequence>MSLTKKNGRNKIADNGNGKPIEAGPSGNCARENLIRLNSLNPYITCPLCNGYLVEATTVIDCLHTFCKSCLLKYFEDNNDCPKCHNQIHQSHPSHYVAFDRTMQDIVYKLVPGMQAEEQRRREQFKKRHQQMKEAREMNGRAAEKHNHQHISSSSSATAIVPPPNANDENSAEGAEQRKSANLATAAPKTEKMDENGDTNGNCAHRVGVCCDEQDAITAHRRQDEPVLIRLVPGSTLNPLDRPFVRLSAFSTVNTVKRLLAFLLLNDITKYNDFDVFCNRELMGRDFSMAFIRKTRWRSRTEPLELTYKEHLDF</sequence>
<evidence type="ECO:0000256" key="6">
    <source>
        <dbReference type="PROSITE-ProRule" id="PRU00175"/>
    </source>
</evidence>
<accession>A0ABD2JHD3</accession>
<evidence type="ECO:0000313" key="10">
    <source>
        <dbReference type="Proteomes" id="UP001620645"/>
    </source>
</evidence>
<keyword evidence="10" id="KW-1185">Reference proteome</keyword>
<dbReference type="InterPro" id="IPR017907">
    <property type="entry name" value="Znf_RING_CS"/>
</dbReference>
<name>A0ABD2JHD3_HETSC</name>
<dbReference type="EMBL" id="JBICCN010000143">
    <property type="protein sequence ID" value="KAL3090029.1"/>
    <property type="molecule type" value="Genomic_DNA"/>
</dbReference>
<dbReference type="Gene3D" id="3.10.20.90">
    <property type="entry name" value="Phosphatidylinositol 3-kinase Catalytic Subunit, Chain A, domain 1"/>
    <property type="match status" value="1"/>
</dbReference>
<dbReference type="Gene3D" id="3.30.40.10">
    <property type="entry name" value="Zinc/RING finger domain, C3HC4 (zinc finger)"/>
    <property type="match status" value="1"/>
</dbReference>
<dbReference type="FunFam" id="3.30.40.10:FF:000033">
    <property type="entry name" value="Polycomb group RING finger protein 3"/>
    <property type="match status" value="1"/>
</dbReference>
<dbReference type="PROSITE" id="PS00518">
    <property type="entry name" value="ZF_RING_1"/>
    <property type="match status" value="1"/>
</dbReference>
<dbReference type="PANTHER" id="PTHR45893">
    <property type="entry name" value="POLYCOMB GROUP RING FINGER PROTEIN"/>
    <property type="match status" value="1"/>
</dbReference>
<proteinExistence type="predicted"/>
<dbReference type="Proteomes" id="UP001620645">
    <property type="component" value="Unassembled WGS sequence"/>
</dbReference>
<evidence type="ECO:0000256" key="5">
    <source>
        <dbReference type="ARBA" id="ARBA00023242"/>
    </source>
</evidence>
<evidence type="ECO:0000313" key="9">
    <source>
        <dbReference type="EMBL" id="KAL3090029.1"/>
    </source>
</evidence>
<keyword evidence="2" id="KW-0479">Metal-binding</keyword>
<protein>
    <recommendedName>
        <fullName evidence="8">RING-type domain-containing protein</fullName>
    </recommendedName>
</protein>
<comment type="caution">
    <text evidence="9">The sequence shown here is derived from an EMBL/GenBank/DDBJ whole genome shotgun (WGS) entry which is preliminary data.</text>
</comment>
<gene>
    <name evidence="9" type="ORF">niasHS_006481</name>
</gene>
<dbReference type="InterPro" id="IPR001841">
    <property type="entry name" value="Znf_RING"/>
</dbReference>
<keyword evidence="3 6" id="KW-0863">Zinc-finger</keyword>
<dbReference type="CDD" id="cd16102">
    <property type="entry name" value="RAWUL_PCGF_like"/>
    <property type="match status" value="1"/>
</dbReference>
<evidence type="ECO:0000259" key="8">
    <source>
        <dbReference type="PROSITE" id="PS50089"/>
    </source>
</evidence>
<dbReference type="PROSITE" id="PS50089">
    <property type="entry name" value="ZF_RING_2"/>
    <property type="match status" value="1"/>
</dbReference>
<dbReference type="Pfam" id="PF13923">
    <property type="entry name" value="zf-C3HC4_2"/>
    <property type="match status" value="1"/>
</dbReference>
<feature type="domain" description="RING-type" evidence="8">
    <location>
        <begin position="46"/>
        <end position="85"/>
    </location>
</feature>
<evidence type="ECO:0000256" key="7">
    <source>
        <dbReference type="SAM" id="MobiDB-lite"/>
    </source>
</evidence>
<dbReference type="GO" id="GO:0008270">
    <property type="term" value="F:zinc ion binding"/>
    <property type="evidence" value="ECO:0007669"/>
    <property type="project" value="UniProtKB-KW"/>
</dbReference>
<evidence type="ECO:0000256" key="2">
    <source>
        <dbReference type="ARBA" id="ARBA00022723"/>
    </source>
</evidence>
<dbReference type="InterPro" id="IPR013083">
    <property type="entry name" value="Znf_RING/FYVE/PHD"/>
</dbReference>
<reference evidence="9 10" key="1">
    <citation type="submission" date="2024-10" db="EMBL/GenBank/DDBJ databases">
        <authorList>
            <person name="Kim D."/>
        </authorList>
    </citation>
    <scope>NUCLEOTIDE SEQUENCE [LARGE SCALE GENOMIC DNA]</scope>
    <source>
        <strain evidence="9">Taebaek</strain>
    </source>
</reference>
<dbReference type="AlphaFoldDB" id="A0ABD2JHD3"/>
<feature type="compositionally biased region" description="Basic and acidic residues" evidence="7">
    <location>
        <begin position="131"/>
        <end position="146"/>
    </location>
</feature>
<keyword evidence="4" id="KW-0862">Zinc</keyword>
<feature type="region of interest" description="Disordered" evidence="7">
    <location>
        <begin position="116"/>
        <end position="201"/>
    </location>
</feature>
<evidence type="ECO:0000256" key="4">
    <source>
        <dbReference type="ARBA" id="ARBA00022833"/>
    </source>
</evidence>
<organism evidence="9 10">
    <name type="scientific">Heterodera schachtii</name>
    <name type="common">Sugarbeet cyst nematode worm</name>
    <name type="synonym">Tylenchus schachtii</name>
    <dbReference type="NCBI Taxonomy" id="97005"/>
    <lineage>
        <taxon>Eukaryota</taxon>
        <taxon>Metazoa</taxon>
        <taxon>Ecdysozoa</taxon>
        <taxon>Nematoda</taxon>
        <taxon>Chromadorea</taxon>
        <taxon>Rhabditida</taxon>
        <taxon>Tylenchina</taxon>
        <taxon>Tylenchomorpha</taxon>
        <taxon>Tylenchoidea</taxon>
        <taxon>Heteroderidae</taxon>
        <taxon>Heteroderinae</taxon>
        <taxon>Heterodera</taxon>
    </lineage>
</organism>
<evidence type="ECO:0000256" key="1">
    <source>
        <dbReference type="ARBA" id="ARBA00004123"/>
    </source>
</evidence>
<dbReference type="SMART" id="SM00184">
    <property type="entry name" value="RING"/>
    <property type="match status" value="1"/>
</dbReference>
<dbReference type="SUPFAM" id="SSF57850">
    <property type="entry name" value="RING/U-box"/>
    <property type="match status" value="1"/>
</dbReference>
<comment type="subcellular location">
    <subcellularLocation>
        <location evidence="1">Nucleus</location>
    </subcellularLocation>
</comment>
<evidence type="ECO:0000256" key="3">
    <source>
        <dbReference type="ARBA" id="ARBA00022771"/>
    </source>
</evidence>
<dbReference type="GO" id="GO:0031519">
    <property type="term" value="C:PcG protein complex"/>
    <property type="evidence" value="ECO:0007669"/>
    <property type="project" value="UniProtKB-ARBA"/>
</dbReference>
<keyword evidence="5" id="KW-0539">Nucleus</keyword>